<evidence type="ECO:0000313" key="9">
    <source>
        <dbReference type="EMBL" id="KZV26806.1"/>
    </source>
</evidence>
<comment type="subcellular location">
    <subcellularLocation>
        <location evidence="1">Membrane</location>
        <topology evidence="1">Multi-pass membrane protein</topology>
    </subcellularLocation>
</comment>
<keyword evidence="7 8" id="KW-0472">Membrane</keyword>
<dbReference type="PANTHER" id="PTHR31064:SF38">
    <property type="entry name" value="CATION TRANSPORTER HKT1_4-RELATED"/>
    <property type="match status" value="1"/>
</dbReference>
<keyword evidence="10" id="KW-1185">Reference proteome</keyword>
<dbReference type="InterPro" id="IPR003445">
    <property type="entry name" value="Cat_transpt"/>
</dbReference>
<reference evidence="9 10" key="1">
    <citation type="journal article" date="2015" name="Proc. Natl. Acad. Sci. U.S.A.">
        <title>The resurrection genome of Boea hygrometrica: A blueprint for survival of dehydration.</title>
        <authorList>
            <person name="Xiao L."/>
            <person name="Yang G."/>
            <person name="Zhang L."/>
            <person name="Yang X."/>
            <person name="Zhao S."/>
            <person name="Ji Z."/>
            <person name="Zhou Q."/>
            <person name="Hu M."/>
            <person name="Wang Y."/>
            <person name="Chen M."/>
            <person name="Xu Y."/>
            <person name="Jin H."/>
            <person name="Xiao X."/>
            <person name="Hu G."/>
            <person name="Bao F."/>
            <person name="Hu Y."/>
            <person name="Wan P."/>
            <person name="Li L."/>
            <person name="Deng X."/>
            <person name="Kuang T."/>
            <person name="Xiang C."/>
            <person name="Zhu J.K."/>
            <person name="Oliver M.J."/>
            <person name="He Y."/>
        </authorList>
    </citation>
    <scope>NUCLEOTIDE SEQUENCE [LARGE SCALE GENOMIC DNA]</scope>
    <source>
        <strain evidence="10">cv. XS01</strain>
    </source>
</reference>
<dbReference type="PANTHER" id="PTHR31064">
    <property type="entry name" value="POTASSIUM TRANSPORT PROTEIN DDB_G0292412-RELATED"/>
    <property type="match status" value="1"/>
</dbReference>
<gene>
    <name evidence="9" type="ORF">F511_06653</name>
</gene>
<dbReference type="InterPro" id="IPR051143">
    <property type="entry name" value="TrkH_K-transport"/>
</dbReference>
<evidence type="ECO:0000256" key="8">
    <source>
        <dbReference type="SAM" id="Phobius"/>
    </source>
</evidence>
<dbReference type="EMBL" id="KV011136">
    <property type="protein sequence ID" value="KZV26806.1"/>
    <property type="molecule type" value="Genomic_DNA"/>
</dbReference>
<protein>
    <recommendedName>
        <fullName evidence="11">Sodium transporter HKT1-like</fullName>
    </recommendedName>
</protein>
<evidence type="ECO:0000313" key="10">
    <source>
        <dbReference type="Proteomes" id="UP000250235"/>
    </source>
</evidence>
<name>A0A2Z7AZM5_9LAMI</name>
<organism evidence="9 10">
    <name type="scientific">Dorcoceras hygrometricum</name>
    <dbReference type="NCBI Taxonomy" id="472368"/>
    <lineage>
        <taxon>Eukaryota</taxon>
        <taxon>Viridiplantae</taxon>
        <taxon>Streptophyta</taxon>
        <taxon>Embryophyta</taxon>
        <taxon>Tracheophyta</taxon>
        <taxon>Spermatophyta</taxon>
        <taxon>Magnoliopsida</taxon>
        <taxon>eudicotyledons</taxon>
        <taxon>Gunneridae</taxon>
        <taxon>Pentapetalae</taxon>
        <taxon>asterids</taxon>
        <taxon>lamiids</taxon>
        <taxon>Lamiales</taxon>
        <taxon>Gesneriaceae</taxon>
        <taxon>Didymocarpoideae</taxon>
        <taxon>Trichosporeae</taxon>
        <taxon>Loxocarpinae</taxon>
        <taxon>Dorcoceras</taxon>
    </lineage>
</organism>
<feature type="transmembrane region" description="Helical" evidence="8">
    <location>
        <begin position="54"/>
        <end position="75"/>
    </location>
</feature>
<dbReference type="Proteomes" id="UP000250235">
    <property type="component" value="Unassembled WGS sequence"/>
</dbReference>
<feature type="transmembrane region" description="Helical" evidence="8">
    <location>
        <begin position="20"/>
        <end position="42"/>
    </location>
</feature>
<evidence type="ECO:0000256" key="5">
    <source>
        <dbReference type="ARBA" id="ARBA00022989"/>
    </source>
</evidence>
<dbReference type="GO" id="GO:0005886">
    <property type="term" value="C:plasma membrane"/>
    <property type="evidence" value="ECO:0007669"/>
    <property type="project" value="TreeGrafter"/>
</dbReference>
<dbReference type="Pfam" id="PF02386">
    <property type="entry name" value="TrkH"/>
    <property type="match status" value="1"/>
</dbReference>
<dbReference type="GO" id="GO:0030001">
    <property type="term" value="P:metal ion transport"/>
    <property type="evidence" value="ECO:0007669"/>
    <property type="project" value="UniProtKB-ARBA"/>
</dbReference>
<evidence type="ECO:0000256" key="1">
    <source>
        <dbReference type="ARBA" id="ARBA00004141"/>
    </source>
</evidence>
<dbReference type="GO" id="GO:0008324">
    <property type="term" value="F:monoatomic cation transmembrane transporter activity"/>
    <property type="evidence" value="ECO:0007669"/>
    <property type="project" value="InterPro"/>
</dbReference>
<accession>A0A2Z7AZM5</accession>
<keyword evidence="4 8" id="KW-0812">Transmembrane</keyword>
<evidence type="ECO:0000256" key="2">
    <source>
        <dbReference type="ARBA" id="ARBA00010864"/>
    </source>
</evidence>
<evidence type="ECO:0000256" key="4">
    <source>
        <dbReference type="ARBA" id="ARBA00022692"/>
    </source>
</evidence>
<evidence type="ECO:0000256" key="3">
    <source>
        <dbReference type="ARBA" id="ARBA00022448"/>
    </source>
</evidence>
<proteinExistence type="inferred from homology"/>
<dbReference type="AlphaFoldDB" id="A0A2Z7AZM5"/>
<feature type="transmembrane region" description="Helical" evidence="8">
    <location>
        <begin position="95"/>
        <end position="115"/>
    </location>
</feature>
<evidence type="ECO:0000256" key="6">
    <source>
        <dbReference type="ARBA" id="ARBA00023065"/>
    </source>
</evidence>
<keyword evidence="6" id="KW-0406">Ion transport</keyword>
<keyword evidence="3" id="KW-0813">Transport</keyword>
<dbReference type="OrthoDB" id="9999863at2759"/>
<evidence type="ECO:0000256" key="7">
    <source>
        <dbReference type="ARBA" id="ARBA00023136"/>
    </source>
</evidence>
<evidence type="ECO:0008006" key="11">
    <source>
        <dbReference type="Google" id="ProtNLM"/>
    </source>
</evidence>
<sequence>MEDNYQVWKLKSLKVLSNLVSFYFIIIHAVGITSIFVYLSLISSAKQVLNQKGLNIFSFSLFTIVSTFSNCGFLPDNENMIIFKKNTGLSLLLVPPMLLGNTLYAATLRFLVFLLQKATKKEEFKFMLRNYGELGYGHLMSGPDSVYLAISVLGFILMQMIVFCCLQWNSEMVAGLSSYEKIVASLFQVMNSRHTGQSIFDLSAVSPGISLLFLIMM</sequence>
<keyword evidence="5 8" id="KW-1133">Transmembrane helix</keyword>
<comment type="similarity">
    <text evidence="2">Belongs to the TrkH potassium transport family. HKT (TC 2.A.38.3) subfamily.</text>
</comment>